<dbReference type="PANTHER" id="PTHR45266:SF3">
    <property type="entry name" value="OXALOACETATE DECARBOXYLASE ALPHA CHAIN"/>
    <property type="match status" value="1"/>
</dbReference>
<dbReference type="CDD" id="cd06850">
    <property type="entry name" value="biotinyl_domain"/>
    <property type="match status" value="1"/>
</dbReference>
<dbReference type="GO" id="GO:0003989">
    <property type="term" value="F:acetyl-CoA carboxylase activity"/>
    <property type="evidence" value="ECO:0007669"/>
    <property type="project" value="InterPro"/>
</dbReference>
<evidence type="ECO:0000256" key="2">
    <source>
        <dbReference type="ARBA" id="ARBA00023267"/>
    </source>
</evidence>
<dbReference type="GO" id="GO:0009317">
    <property type="term" value="C:acetyl-CoA carboxylase complex"/>
    <property type="evidence" value="ECO:0007669"/>
    <property type="project" value="InterPro"/>
</dbReference>
<dbReference type="PROSITE" id="PS50968">
    <property type="entry name" value="BIOTINYL_LIPOYL"/>
    <property type="match status" value="1"/>
</dbReference>
<dbReference type="SUPFAM" id="SSF51230">
    <property type="entry name" value="Single hybrid motif"/>
    <property type="match status" value="1"/>
</dbReference>
<protein>
    <recommendedName>
        <fullName evidence="1 3">Biotin carboxyl carrier protein of acetyl-CoA carboxylase</fullName>
    </recommendedName>
</protein>
<dbReference type="InterPro" id="IPR011053">
    <property type="entry name" value="Single_hybrid_motif"/>
</dbReference>
<dbReference type="PRINTS" id="PR01071">
    <property type="entry name" value="ACOABIOTINCC"/>
</dbReference>
<organism evidence="5">
    <name type="scientific">uncultured bacterium esnapd17</name>
    <dbReference type="NCBI Taxonomy" id="1366598"/>
    <lineage>
        <taxon>Bacteria</taxon>
        <taxon>environmental samples</taxon>
    </lineage>
</organism>
<keyword evidence="3" id="KW-0276">Fatty acid metabolism</keyword>
<dbReference type="Gene3D" id="2.40.50.100">
    <property type="match status" value="1"/>
</dbReference>
<dbReference type="AlphaFoldDB" id="S5TV43"/>
<dbReference type="GO" id="GO:0006633">
    <property type="term" value="P:fatty acid biosynthetic process"/>
    <property type="evidence" value="ECO:0007669"/>
    <property type="project" value="UniProtKB-UniPathway"/>
</dbReference>
<keyword evidence="3" id="KW-0444">Lipid biosynthesis</keyword>
<evidence type="ECO:0000256" key="3">
    <source>
        <dbReference type="RuleBase" id="RU364072"/>
    </source>
</evidence>
<dbReference type="Pfam" id="PF00364">
    <property type="entry name" value="Biotin_lipoyl"/>
    <property type="match status" value="1"/>
</dbReference>
<keyword evidence="3" id="KW-0443">Lipid metabolism</keyword>
<proteinExistence type="predicted"/>
<keyword evidence="3" id="KW-0275">Fatty acid biosynthesis</keyword>
<dbReference type="UniPathway" id="UPA00094"/>
<name>S5TV43_9BACT</name>
<dbReference type="InterPro" id="IPR001249">
    <property type="entry name" value="AcCoA_biotinCC"/>
</dbReference>
<evidence type="ECO:0000256" key="1">
    <source>
        <dbReference type="ARBA" id="ARBA00017562"/>
    </source>
</evidence>
<feature type="domain" description="Lipoyl-binding" evidence="4">
    <location>
        <begin position="77"/>
        <end position="153"/>
    </location>
</feature>
<accession>S5TV43</accession>
<sequence length="155" mass="16142">MTVQEPAKDLVEVVEMVRDSAAKLLEDVPAVPSTLRVRAGDVSVEMEWPTEVADPATVVAAPAGQQPAGAAPPADDRHLVCAPTVGVFYRAPSPGAQPFVEVGDQVTTGQQIGIVESMKLMIAVEADRPGVVAEILLEDSTPVEYGAPLFALGEG</sequence>
<keyword evidence="2 3" id="KW-0092">Biotin</keyword>
<comment type="pathway">
    <text evidence="3">Lipid metabolism; fatty acid biosynthesis.</text>
</comment>
<comment type="function">
    <text evidence="3">This protein is a component of the acetyl coenzyme A carboxylase complex; first, biotin carboxylase catalyzes the carboxylation of the carrier protein and then the transcarboxylase transfers the carboxyl group to form malonyl-CoA.</text>
</comment>
<dbReference type="InterPro" id="IPR050709">
    <property type="entry name" value="Biotin_Carboxyl_Carrier/Decarb"/>
</dbReference>
<evidence type="ECO:0000259" key="4">
    <source>
        <dbReference type="PROSITE" id="PS50968"/>
    </source>
</evidence>
<evidence type="ECO:0000313" key="5">
    <source>
        <dbReference type="EMBL" id="AGS49861.1"/>
    </source>
</evidence>
<dbReference type="InterPro" id="IPR000089">
    <property type="entry name" value="Biotin_lipoyl"/>
</dbReference>
<dbReference type="PANTHER" id="PTHR45266">
    <property type="entry name" value="OXALOACETATE DECARBOXYLASE ALPHA CHAIN"/>
    <property type="match status" value="1"/>
</dbReference>
<reference evidence="5" key="1">
    <citation type="journal article" date="2013" name="Proc. Natl. Acad. Sci. U.S.A.">
        <title>Mapping gene clusters within arrayed metagenomic libraries to expand the structural diversity of biomedically relevant natural products.</title>
        <authorList>
            <person name="Owen J.G."/>
            <person name="Reddy B.V."/>
            <person name="Ternei M.A."/>
            <person name="Charlop-Powers Z."/>
            <person name="Calle P.Y."/>
            <person name="Kim J.H."/>
            <person name="Brady S.F."/>
        </authorList>
    </citation>
    <scope>NUCLEOTIDE SEQUENCE</scope>
</reference>
<dbReference type="EMBL" id="KF264557">
    <property type="protein sequence ID" value="AGS49861.1"/>
    <property type="molecule type" value="Genomic_DNA"/>
</dbReference>